<dbReference type="GO" id="GO:0022857">
    <property type="term" value="F:transmembrane transporter activity"/>
    <property type="evidence" value="ECO:0007669"/>
    <property type="project" value="InterPro"/>
</dbReference>
<dbReference type="PANTHER" id="PTHR23513">
    <property type="entry name" value="INTEGRAL MEMBRANE EFFLUX PROTEIN-RELATED"/>
    <property type="match status" value="1"/>
</dbReference>
<feature type="transmembrane region" description="Helical" evidence="6">
    <location>
        <begin position="292"/>
        <end position="314"/>
    </location>
</feature>
<dbReference type="Pfam" id="PF07690">
    <property type="entry name" value="MFS_1"/>
    <property type="match status" value="2"/>
</dbReference>
<feature type="transmembrane region" description="Helical" evidence="6">
    <location>
        <begin position="44"/>
        <end position="64"/>
    </location>
</feature>
<keyword evidence="5 6" id="KW-0472">Membrane</keyword>
<evidence type="ECO:0000313" key="8">
    <source>
        <dbReference type="Proteomes" id="UP000198625"/>
    </source>
</evidence>
<evidence type="ECO:0000256" key="6">
    <source>
        <dbReference type="SAM" id="Phobius"/>
    </source>
</evidence>
<dbReference type="PANTHER" id="PTHR23513:SF6">
    <property type="entry name" value="MAJOR FACILITATOR SUPERFAMILY ASSOCIATED DOMAIN-CONTAINING PROTEIN"/>
    <property type="match status" value="1"/>
</dbReference>
<evidence type="ECO:0000256" key="1">
    <source>
        <dbReference type="ARBA" id="ARBA00004651"/>
    </source>
</evidence>
<dbReference type="EMBL" id="FNQE01000019">
    <property type="protein sequence ID" value="SDZ10073.1"/>
    <property type="molecule type" value="Genomic_DNA"/>
</dbReference>
<evidence type="ECO:0000313" key="7">
    <source>
        <dbReference type="EMBL" id="SDZ10073.1"/>
    </source>
</evidence>
<evidence type="ECO:0000256" key="3">
    <source>
        <dbReference type="ARBA" id="ARBA00022692"/>
    </source>
</evidence>
<dbReference type="STRING" id="415015.SAMN05660462_01850"/>
<dbReference type="AlphaFoldDB" id="A0A1H3Q9X1"/>
<organism evidence="7 8">
    <name type="scientific">Proteiniborus ethanoligenes</name>
    <dbReference type="NCBI Taxonomy" id="415015"/>
    <lineage>
        <taxon>Bacteria</taxon>
        <taxon>Bacillati</taxon>
        <taxon>Bacillota</taxon>
        <taxon>Clostridia</taxon>
        <taxon>Eubacteriales</taxon>
        <taxon>Proteiniborus</taxon>
    </lineage>
</organism>
<sequence length="411" mass="45895">MKRENVWSKDFTLITIGTIISAIAGQTINLPMSLMVFDETGSTLLSAFLFIAGMIPSVILPILIAPFIDRYPKKKIIVGLDYLMGLLFLLIAYIVNITGFQYSLYLLFSLITGFISTIYHLTYQAWFPDLIPVGFEQQGYAVSSSIYPTVMIVMSPVAAYLYKTFSISILFIIIGILTILAATFEVFIANIHNGQKDGKLDFKQYKADILGGFSFLKEEKGIRNIYTYMSITNGTATGLHLMVQAYFQTVSFLTVTMLAFLKSAETVGRIIGGAVQYKVDVPPKKRYGITKFVYIFYETMDIILLFIPYPFMIVNRFLCGVLGMTSATLRETSVQSYLPSNMRAKVNAVFNVFMASSIILFQILTGFLGDMIGYRKTAVILAGISLISIFIFIIVPSAENSKVYEATRAKI</sequence>
<evidence type="ECO:0000256" key="4">
    <source>
        <dbReference type="ARBA" id="ARBA00022989"/>
    </source>
</evidence>
<feature type="transmembrane region" description="Helical" evidence="6">
    <location>
        <begin position="76"/>
        <end position="96"/>
    </location>
</feature>
<feature type="transmembrane region" description="Helical" evidence="6">
    <location>
        <begin position="102"/>
        <end position="127"/>
    </location>
</feature>
<keyword evidence="8" id="KW-1185">Reference proteome</keyword>
<dbReference type="Proteomes" id="UP000198625">
    <property type="component" value="Unassembled WGS sequence"/>
</dbReference>
<feature type="transmembrane region" description="Helical" evidence="6">
    <location>
        <begin position="348"/>
        <end position="367"/>
    </location>
</feature>
<reference evidence="8" key="1">
    <citation type="submission" date="2016-10" db="EMBL/GenBank/DDBJ databases">
        <authorList>
            <person name="Varghese N."/>
            <person name="Submissions S."/>
        </authorList>
    </citation>
    <scope>NUCLEOTIDE SEQUENCE [LARGE SCALE GENOMIC DNA]</scope>
    <source>
        <strain evidence="8">DSM 21650</strain>
    </source>
</reference>
<dbReference type="SUPFAM" id="SSF103473">
    <property type="entry name" value="MFS general substrate transporter"/>
    <property type="match status" value="1"/>
</dbReference>
<protein>
    <submittedName>
        <fullName evidence="7">Predicted arabinose efflux permease, MFS family</fullName>
    </submittedName>
</protein>
<dbReference type="InterPro" id="IPR011701">
    <property type="entry name" value="MFS"/>
</dbReference>
<dbReference type="RefSeq" id="WP_091730207.1">
    <property type="nucleotide sequence ID" value="NZ_FNQE01000019.1"/>
</dbReference>
<proteinExistence type="predicted"/>
<evidence type="ECO:0000256" key="2">
    <source>
        <dbReference type="ARBA" id="ARBA00022475"/>
    </source>
</evidence>
<keyword evidence="2" id="KW-1003">Cell membrane</keyword>
<feature type="transmembrane region" description="Helical" evidence="6">
    <location>
        <begin position="167"/>
        <end position="189"/>
    </location>
</feature>
<keyword evidence="4 6" id="KW-1133">Transmembrane helix</keyword>
<evidence type="ECO:0000256" key="5">
    <source>
        <dbReference type="ARBA" id="ARBA00023136"/>
    </source>
</evidence>
<feature type="transmembrane region" description="Helical" evidence="6">
    <location>
        <begin position="12"/>
        <end position="32"/>
    </location>
</feature>
<dbReference type="InterPro" id="IPR036259">
    <property type="entry name" value="MFS_trans_sf"/>
</dbReference>
<comment type="subcellular location">
    <subcellularLocation>
        <location evidence="1">Cell membrane</location>
        <topology evidence="1">Multi-pass membrane protein</topology>
    </subcellularLocation>
</comment>
<accession>A0A1H3Q9X1</accession>
<name>A0A1H3Q9X1_9FIRM</name>
<feature type="transmembrane region" description="Helical" evidence="6">
    <location>
        <begin position="139"/>
        <end position="161"/>
    </location>
</feature>
<dbReference type="Gene3D" id="1.20.1250.20">
    <property type="entry name" value="MFS general substrate transporter like domains"/>
    <property type="match status" value="2"/>
</dbReference>
<dbReference type="OrthoDB" id="9763297at2"/>
<keyword evidence="3 6" id="KW-0812">Transmembrane</keyword>
<dbReference type="CDD" id="cd06173">
    <property type="entry name" value="MFS_MefA_like"/>
    <property type="match status" value="1"/>
</dbReference>
<gene>
    <name evidence="7" type="ORF">SAMN05660462_01850</name>
</gene>
<dbReference type="GO" id="GO:0005886">
    <property type="term" value="C:plasma membrane"/>
    <property type="evidence" value="ECO:0007669"/>
    <property type="project" value="UniProtKB-SubCell"/>
</dbReference>
<feature type="transmembrane region" description="Helical" evidence="6">
    <location>
        <begin position="379"/>
        <end position="398"/>
    </location>
</feature>